<dbReference type="AlphaFoldDB" id="A0AAI8Z305"/>
<dbReference type="Proteomes" id="UP001296104">
    <property type="component" value="Unassembled WGS sequence"/>
</dbReference>
<sequence length="181" mass="20468">MTSTVREAFETKIINSLNRDCARRQRGIFLKVPQPNPTGHAAFVQFEWTPDQASTYLERGLLPHTLFTIDPESTMIPLWIFAADGSIGPRSLPELALSRLPDFRNQPALCIIDMGCDKIHGQQVALIPTEYLQPVQTSRRSLQYILLDGHTMEQFTTRAEFESLADLEARILKDELDTPGE</sequence>
<protein>
    <submittedName>
        <fullName evidence="1">Uncharacterized protein</fullName>
    </submittedName>
</protein>
<proteinExistence type="predicted"/>
<organism evidence="1 2">
    <name type="scientific">Lecanosticta acicola</name>
    <dbReference type="NCBI Taxonomy" id="111012"/>
    <lineage>
        <taxon>Eukaryota</taxon>
        <taxon>Fungi</taxon>
        <taxon>Dikarya</taxon>
        <taxon>Ascomycota</taxon>
        <taxon>Pezizomycotina</taxon>
        <taxon>Dothideomycetes</taxon>
        <taxon>Dothideomycetidae</taxon>
        <taxon>Mycosphaerellales</taxon>
        <taxon>Mycosphaerellaceae</taxon>
        <taxon>Lecanosticta</taxon>
    </lineage>
</organism>
<comment type="caution">
    <text evidence="1">The sequence shown here is derived from an EMBL/GenBank/DDBJ whole genome shotgun (WGS) entry which is preliminary data.</text>
</comment>
<accession>A0AAI8Z305</accession>
<reference evidence="1" key="1">
    <citation type="submission" date="2023-11" db="EMBL/GenBank/DDBJ databases">
        <authorList>
            <person name="Alioto T."/>
            <person name="Alioto T."/>
            <person name="Gomez Garrido J."/>
        </authorList>
    </citation>
    <scope>NUCLEOTIDE SEQUENCE</scope>
</reference>
<dbReference type="EMBL" id="CAVMBE010000052">
    <property type="protein sequence ID" value="CAK4031725.1"/>
    <property type="molecule type" value="Genomic_DNA"/>
</dbReference>
<evidence type="ECO:0000313" key="1">
    <source>
        <dbReference type="EMBL" id="CAK4031725.1"/>
    </source>
</evidence>
<evidence type="ECO:0000313" key="2">
    <source>
        <dbReference type="Proteomes" id="UP001296104"/>
    </source>
</evidence>
<gene>
    <name evidence="1" type="ORF">LECACI_7A006883</name>
</gene>
<keyword evidence="2" id="KW-1185">Reference proteome</keyword>
<name>A0AAI8Z305_9PEZI</name>